<dbReference type="SMART" id="SM00986">
    <property type="entry name" value="UDG"/>
    <property type="match status" value="1"/>
</dbReference>
<accession>A0A6M0RWE8</accession>
<dbReference type="InterPro" id="IPR036895">
    <property type="entry name" value="Uracil-DNA_glycosylase-like_sf"/>
</dbReference>
<dbReference type="EC" id="3.2.2.27" evidence="4 8"/>
<dbReference type="PROSITE" id="PS00130">
    <property type="entry name" value="U_DNA_GLYCOSYLASE"/>
    <property type="match status" value="1"/>
</dbReference>
<comment type="subcellular location">
    <subcellularLocation>
        <location evidence="8">Cytoplasm</location>
    </subcellularLocation>
</comment>
<reference evidence="12 13" key="1">
    <citation type="journal article" date="2020" name="Microb. Ecol.">
        <title>Ecogenomics of the Marine Benthic Filamentous Cyanobacterium Adonisia.</title>
        <authorList>
            <person name="Walter J.M."/>
            <person name="Coutinho F.H."/>
            <person name="Leomil L."/>
            <person name="Hargreaves P.I."/>
            <person name="Campeao M.E."/>
            <person name="Vieira V.V."/>
            <person name="Silva B.S."/>
            <person name="Fistarol G.O."/>
            <person name="Salomon P.S."/>
            <person name="Sawabe T."/>
            <person name="Mino S."/>
            <person name="Hosokawa M."/>
            <person name="Miyashita H."/>
            <person name="Maruyama F."/>
            <person name="van Verk M.C."/>
            <person name="Dutilh B.E."/>
            <person name="Thompson C.C."/>
            <person name="Thompson F.L."/>
        </authorList>
    </citation>
    <scope>NUCLEOTIDE SEQUENCE [LARGE SCALE GENOMIC DNA]</scope>
    <source>
        <strain evidence="12 13">CCMR0081</strain>
    </source>
</reference>
<dbReference type="AlphaFoldDB" id="A0A6M0RWE8"/>
<dbReference type="CDD" id="cd10027">
    <property type="entry name" value="UDG-F1-like"/>
    <property type="match status" value="1"/>
</dbReference>
<dbReference type="NCBIfam" id="TIGR00628">
    <property type="entry name" value="ung"/>
    <property type="match status" value="1"/>
</dbReference>
<evidence type="ECO:0000256" key="1">
    <source>
        <dbReference type="ARBA" id="ARBA00001400"/>
    </source>
</evidence>
<dbReference type="HAMAP" id="MF_00148">
    <property type="entry name" value="UDG"/>
    <property type="match status" value="1"/>
</dbReference>
<dbReference type="NCBIfam" id="NF003592">
    <property type="entry name" value="PRK05254.1-5"/>
    <property type="match status" value="1"/>
</dbReference>
<protein>
    <recommendedName>
        <fullName evidence="4 8">Uracil-DNA glycosylase</fullName>
        <shortName evidence="8">UDG</shortName>
        <ecNumber evidence="4 8">3.2.2.27</ecNumber>
    </recommendedName>
</protein>
<comment type="function">
    <text evidence="2 8 10">Excises uracil residues from the DNA which can arise as a result of misincorporation of dUMP residues by DNA polymerase or due to deamination of cytosine.</text>
</comment>
<evidence type="ECO:0000259" key="11">
    <source>
        <dbReference type="SMART" id="SM00986"/>
    </source>
</evidence>
<dbReference type="EMBL" id="QXHD01000004">
    <property type="protein sequence ID" value="NEZ60456.1"/>
    <property type="molecule type" value="Genomic_DNA"/>
</dbReference>
<evidence type="ECO:0000313" key="12">
    <source>
        <dbReference type="EMBL" id="NEZ60456.1"/>
    </source>
</evidence>
<dbReference type="GO" id="GO:0005737">
    <property type="term" value="C:cytoplasm"/>
    <property type="evidence" value="ECO:0007669"/>
    <property type="project" value="UniProtKB-SubCell"/>
</dbReference>
<evidence type="ECO:0000256" key="2">
    <source>
        <dbReference type="ARBA" id="ARBA00002631"/>
    </source>
</evidence>
<name>A0A6M0RWE8_9CYAN</name>
<evidence type="ECO:0000256" key="9">
    <source>
        <dbReference type="PROSITE-ProRule" id="PRU10072"/>
    </source>
</evidence>
<dbReference type="InterPro" id="IPR018085">
    <property type="entry name" value="Ura-DNA_Glyclase_AS"/>
</dbReference>
<dbReference type="Pfam" id="PF03167">
    <property type="entry name" value="UDG"/>
    <property type="match status" value="1"/>
</dbReference>
<evidence type="ECO:0000256" key="6">
    <source>
        <dbReference type="ARBA" id="ARBA00022801"/>
    </source>
</evidence>
<proteinExistence type="inferred from homology"/>
<dbReference type="FunFam" id="3.40.470.10:FF:000001">
    <property type="entry name" value="Uracil-DNA glycosylase"/>
    <property type="match status" value="1"/>
</dbReference>
<evidence type="ECO:0000256" key="8">
    <source>
        <dbReference type="HAMAP-Rule" id="MF_00148"/>
    </source>
</evidence>
<dbReference type="Proteomes" id="UP000481033">
    <property type="component" value="Unassembled WGS sequence"/>
</dbReference>
<dbReference type="GO" id="GO:0004844">
    <property type="term" value="F:uracil DNA N-glycosylase activity"/>
    <property type="evidence" value="ECO:0007669"/>
    <property type="project" value="UniProtKB-UniRule"/>
</dbReference>
<feature type="domain" description="Uracil-DNA glycosylase-like" evidence="11">
    <location>
        <begin position="61"/>
        <end position="221"/>
    </location>
</feature>
<keyword evidence="13" id="KW-1185">Reference proteome</keyword>
<dbReference type="InterPro" id="IPR005122">
    <property type="entry name" value="Uracil-DNA_glycosylase-like"/>
</dbReference>
<dbReference type="Gene3D" id="3.40.470.10">
    <property type="entry name" value="Uracil-DNA glycosylase-like domain"/>
    <property type="match status" value="1"/>
</dbReference>
<sequence>MTMEASSSSNSTIKLEASWKAVLEDVFATPYMQDLKKFLKAEKAAGKVIYPRGALMFNAMDSTPFDQVKVVILGQDPYHGPGQAHGLSFSVPEGIAPPPSLVNIFKEIEQDLGIKPPNHGCLQSWADQGVLLLNSVLTVEQHKAASHRGKGWEQFTDAIITNLNQQRENLVFLLWGSYAQQKGKFIDRERHLVLTSPHPSPLSAHRGFFGNRHFSKANEYLQKNGIAPISWSL</sequence>
<comment type="similarity">
    <text evidence="3 8 10">Belongs to the uracil-DNA glycosylase (UDG) superfamily. UNG family.</text>
</comment>
<evidence type="ECO:0000256" key="5">
    <source>
        <dbReference type="ARBA" id="ARBA00022763"/>
    </source>
</evidence>
<dbReference type="PANTHER" id="PTHR11264">
    <property type="entry name" value="URACIL-DNA GLYCOSYLASE"/>
    <property type="match status" value="1"/>
</dbReference>
<keyword evidence="5 8" id="KW-0227">DNA damage</keyword>
<dbReference type="SUPFAM" id="SSF52141">
    <property type="entry name" value="Uracil-DNA glycosylase-like"/>
    <property type="match status" value="1"/>
</dbReference>
<evidence type="ECO:0000256" key="3">
    <source>
        <dbReference type="ARBA" id="ARBA00008184"/>
    </source>
</evidence>
<dbReference type="SMART" id="SM00987">
    <property type="entry name" value="UreE_C"/>
    <property type="match status" value="1"/>
</dbReference>
<keyword evidence="6 8" id="KW-0378">Hydrolase</keyword>
<gene>
    <name evidence="8" type="primary">ung</name>
    <name evidence="12" type="ORF">DXZ20_33415</name>
</gene>
<organism evidence="12 13">
    <name type="scientific">Adonisia turfae CCMR0081</name>
    <dbReference type="NCBI Taxonomy" id="2292702"/>
    <lineage>
        <taxon>Bacteria</taxon>
        <taxon>Bacillati</taxon>
        <taxon>Cyanobacteriota</taxon>
        <taxon>Adonisia</taxon>
        <taxon>Adonisia turfae</taxon>
    </lineage>
</organism>
<dbReference type="PANTHER" id="PTHR11264:SF0">
    <property type="entry name" value="URACIL-DNA GLYCOSYLASE"/>
    <property type="match status" value="1"/>
</dbReference>
<evidence type="ECO:0000256" key="7">
    <source>
        <dbReference type="ARBA" id="ARBA00023204"/>
    </source>
</evidence>
<dbReference type="InterPro" id="IPR002043">
    <property type="entry name" value="UDG_fam1"/>
</dbReference>
<dbReference type="RefSeq" id="WP_163702974.1">
    <property type="nucleotide sequence ID" value="NZ_QXHD01000004.1"/>
</dbReference>
<comment type="caution">
    <text evidence="12">The sequence shown here is derived from an EMBL/GenBank/DDBJ whole genome shotgun (WGS) entry which is preliminary data.</text>
</comment>
<dbReference type="NCBIfam" id="NF003591">
    <property type="entry name" value="PRK05254.1-4"/>
    <property type="match status" value="1"/>
</dbReference>
<feature type="active site" description="Proton acceptor" evidence="8 9">
    <location>
        <position position="76"/>
    </location>
</feature>
<comment type="catalytic activity">
    <reaction evidence="1 8 10">
        <text>Hydrolyzes single-stranded DNA or mismatched double-stranded DNA and polynucleotides, releasing free uracil.</text>
        <dbReference type="EC" id="3.2.2.27"/>
    </reaction>
</comment>
<dbReference type="NCBIfam" id="NF003588">
    <property type="entry name" value="PRK05254.1-1"/>
    <property type="match status" value="1"/>
</dbReference>
<evidence type="ECO:0000256" key="10">
    <source>
        <dbReference type="RuleBase" id="RU003780"/>
    </source>
</evidence>
<dbReference type="GO" id="GO:0097510">
    <property type="term" value="P:base-excision repair, AP site formation via deaminated base removal"/>
    <property type="evidence" value="ECO:0007669"/>
    <property type="project" value="TreeGrafter"/>
</dbReference>
<evidence type="ECO:0000256" key="4">
    <source>
        <dbReference type="ARBA" id="ARBA00012030"/>
    </source>
</evidence>
<keyword evidence="8" id="KW-0963">Cytoplasm</keyword>
<keyword evidence="7 8" id="KW-0234">DNA repair</keyword>
<dbReference type="NCBIfam" id="NF003589">
    <property type="entry name" value="PRK05254.1-2"/>
    <property type="match status" value="1"/>
</dbReference>
<evidence type="ECO:0000313" key="13">
    <source>
        <dbReference type="Proteomes" id="UP000481033"/>
    </source>
</evidence>
<keyword evidence="12" id="KW-0326">Glycosidase</keyword>